<feature type="compositionally biased region" description="Low complexity" evidence="1">
    <location>
        <begin position="22"/>
        <end position="32"/>
    </location>
</feature>
<dbReference type="Proteomes" id="UP000019678">
    <property type="component" value="Unassembled WGS sequence"/>
</dbReference>
<proteinExistence type="predicted"/>
<feature type="compositionally biased region" description="Low complexity" evidence="1">
    <location>
        <begin position="48"/>
        <end position="61"/>
    </location>
</feature>
<gene>
    <name evidence="2" type="ORF">CAP_3162</name>
</gene>
<dbReference type="EMBL" id="ASRX01000022">
    <property type="protein sequence ID" value="EYF05614.1"/>
    <property type="molecule type" value="Genomic_DNA"/>
</dbReference>
<protein>
    <submittedName>
        <fullName evidence="2">Uncharacterized protein</fullName>
    </submittedName>
</protein>
<feature type="region of interest" description="Disordered" evidence="1">
    <location>
        <begin position="42"/>
        <end position="61"/>
    </location>
</feature>
<organism evidence="2 3">
    <name type="scientific">Chondromyces apiculatus DSM 436</name>
    <dbReference type="NCBI Taxonomy" id="1192034"/>
    <lineage>
        <taxon>Bacteria</taxon>
        <taxon>Pseudomonadati</taxon>
        <taxon>Myxococcota</taxon>
        <taxon>Polyangia</taxon>
        <taxon>Polyangiales</taxon>
        <taxon>Polyangiaceae</taxon>
        <taxon>Chondromyces</taxon>
    </lineage>
</organism>
<comment type="caution">
    <text evidence="2">The sequence shown here is derived from an EMBL/GenBank/DDBJ whole genome shotgun (WGS) entry which is preliminary data.</text>
</comment>
<feature type="region of interest" description="Disordered" evidence="1">
    <location>
        <begin position="1"/>
        <end position="35"/>
    </location>
</feature>
<dbReference type="AlphaFoldDB" id="A0A017T8R5"/>
<keyword evidence="3" id="KW-1185">Reference proteome</keyword>
<evidence type="ECO:0000313" key="2">
    <source>
        <dbReference type="EMBL" id="EYF05614.1"/>
    </source>
</evidence>
<evidence type="ECO:0000313" key="3">
    <source>
        <dbReference type="Proteomes" id="UP000019678"/>
    </source>
</evidence>
<sequence>MASSSDPCGSWAGLEGRPEGTAPGSPAAASSARRVLADLTTRRAFGRSGSSPSAPWPSALV</sequence>
<reference evidence="2 3" key="1">
    <citation type="submission" date="2013-05" db="EMBL/GenBank/DDBJ databases">
        <title>Genome assembly of Chondromyces apiculatus DSM 436.</title>
        <authorList>
            <person name="Sharma G."/>
            <person name="Khatri I."/>
            <person name="Kaur C."/>
            <person name="Mayilraj S."/>
            <person name="Subramanian S."/>
        </authorList>
    </citation>
    <scope>NUCLEOTIDE SEQUENCE [LARGE SCALE GENOMIC DNA]</scope>
    <source>
        <strain evidence="2 3">DSM 436</strain>
    </source>
</reference>
<name>A0A017T8R5_9BACT</name>
<evidence type="ECO:0000256" key="1">
    <source>
        <dbReference type="SAM" id="MobiDB-lite"/>
    </source>
</evidence>
<accession>A0A017T8R5</accession>